<organism evidence="2 3">
    <name type="scientific">Rhinopomastus cyanomelas</name>
    <name type="common">Common scimitarbill</name>
    <dbReference type="NCBI Taxonomy" id="113115"/>
    <lineage>
        <taxon>Eukaryota</taxon>
        <taxon>Metazoa</taxon>
        <taxon>Chordata</taxon>
        <taxon>Craniata</taxon>
        <taxon>Vertebrata</taxon>
        <taxon>Euteleostomi</taxon>
        <taxon>Archelosauria</taxon>
        <taxon>Archosauria</taxon>
        <taxon>Dinosauria</taxon>
        <taxon>Saurischia</taxon>
        <taxon>Theropoda</taxon>
        <taxon>Coelurosauria</taxon>
        <taxon>Aves</taxon>
        <taxon>Neognathae</taxon>
        <taxon>Neoaves</taxon>
        <taxon>Telluraves</taxon>
        <taxon>Coraciimorphae</taxon>
        <taxon>Bucerotiformes</taxon>
        <taxon>Rhinopomastidae</taxon>
        <taxon>Rhinopomastus</taxon>
    </lineage>
</organism>
<dbReference type="AlphaFoldDB" id="A0A7L1NM37"/>
<dbReference type="Pfam" id="PF24771">
    <property type="entry name" value="Ig_CFAP74_1st"/>
    <property type="match status" value="1"/>
</dbReference>
<protein>
    <submittedName>
        <fullName evidence="2">PCDP1 protein</fullName>
    </submittedName>
</protein>
<feature type="non-terminal residue" evidence="2">
    <location>
        <position position="1"/>
    </location>
</feature>
<evidence type="ECO:0000259" key="1">
    <source>
        <dbReference type="Pfam" id="PF22067"/>
    </source>
</evidence>
<feature type="non-terminal residue" evidence="2">
    <location>
        <position position="501"/>
    </location>
</feature>
<dbReference type="GO" id="GO:0097729">
    <property type="term" value="C:9+2 motile cilium"/>
    <property type="evidence" value="ECO:0007669"/>
    <property type="project" value="TreeGrafter"/>
</dbReference>
<keyword evidence="3" id="KW-1185">Reference proteome</keyword>
<sequence>MDVVQSATTEITVSKKSFKKIPSVLDSLVEEPKKRHAVPNHLLESKIYSEHQKSKFIQAEPAVLHYGGYEVGKHHQQTLKLINISGDVMNLHIMPPQTNYFQITYNKTHCLVPGLSYVVTVDFCPDEWRYYYDCIRVHCQGEDTLVVPMHAYPAVNVVEFPSFIHFSDVSVGKSKEYVIPLQCSCPIDFEFHIDFIQPHRAFTVQPTFGIIPGNGKVEVTVTYSPLEYGTAHMTVQLWISQFHPKSYVCVFTGTSTPHLGLMYVKQHLVQKRSLEKRVAHAGKSLVWRRSQLSQPQSRPTQKVKEIEYQNLRIPTNLSNPYAVATVLNQEPGKLKIKDLKEALCRDSEWTKTRQMKEALFQLKVKRNNEEEEANKLKWQVHRGKDPISVEFKKEIIENRQREEDQYKIQRGDPIIEQELQRSKVEVSSRRVIRPVDQCPRVHPTFDLLHDDPWDNRNRMLRKFRQAGYKIMLQIRLNHLLLLFRGLTEEKRGVEEDSPSGK</sequence>
<dbReference type="GO" id="GO:0003341">
    <property type="term" value="P:cilium movement"/>
    <property type="evidence" value="ECO:0007669"/>
    <property type="project" value="InterPro"/>
</dbReference>
<evidence type="ECO:0000313" key="3">
    <source>
        <dbReference type="Proteomes" id="UP000565785"/>
    </source>
</evidence>
<gene>
    <name evidence="2" type="primary">Cfap221_1</name>
    <name evidence="2" type="ORF">RHICYA_R05197</name>
</gene>
<dbReference type="InterPro" id="IPR029676">
    <property type="entry name" value="CFAP221"/>
</dbReference>
<name>A0A7L1NM37_RHICY</name>
<dbReference type="Gene3D" id="2.60.40.10">
    <property type="entry name" value="Immunoglobulins"/>
    <property type="match status" value="2"/>
</dbReference>
<dbReference type="OrthoDB" id="5538672at2759"/>
<feature type="domain" description="Cep192-like" evidence="1">
    <location>
        <begin position="165"/>
        <end position="239"/>
    </location>
</feature>
<dbReference type="PANTHER" id="PTHR46500">
    <property type="entry name" value="CILIA- AND FLAGELLA-ASSOCIATED PROTEIN 221"/>
    <property type="match status" value="1"/>
</dbReference>
<dbReference type="PANTHER" id="PTHR46500:SF1">
    <property type="entry name" value="CILIA- AND FLAGELLA-ASSOCIATED PROTEIN 221"/>
    <property type="match status" value="1"/>
</dbReference>
<accession>A0A7L1NM37</accession>
<reference evidence="2 3" key="1">
    <citation type="submission" date="2019-09" db="EMBL/GenBank/DDBJ databases">
        <title>Bird 10,000 Genomes (B10K) Project - Family phase.</title>
        <authorList>
            <person name="Zhang G."/>
        </authorList>
    </citation>
    <scope>NUCLEOTIDE SEQUENCE [LARGE SCALE GENOMIC DNA]</scope>
    <source>
        <strain evidence="2">B10K-DU-002-35</strain>
        <tissue evidence="2">Muscle</tissue>
    </source>
</reference>
<dbReference type="InterPro" id="IPR013783">
    <property type="entry name" value="Ig-like_fold"/>
</dbReference>
<dbReference type="InterPro" id="IPR054089">
    <property type="entry name" value="Cep192-like_D3"/>
</dbReference>
<proteinExistence type="predicted"/>
<dbReference type="Proteomes" id="UP000565785">
    <property type="component" value="Unassembled WGS sequence"/>
</dbReference>
<dbReference type="GO" id="GO:0044458">
    <property type="term" value="P:motile cilium assembly"/>
    <property type="evidence" value="ECO:0007669"/>
    <property type="project" value="TreeGrafter"/>
</dbReference>
<dbReference type="Pfam" id="PF22067">
    <property type="entry name" value="Cep192_D3"/>
    <property type="match status" value="1"/>
</dbReference>
<evidence type="ECO:0000313" key="2">
    <source>
        <dbReference type="EMBL" id="NXO00157.1"/>
    </source>
</evidence>
<comment type="caution">
    <text evidence="2">The sequence shown here is derived from an EMBL/GenBank/DDBJ whole genome shotgun (WGS) entry which is preliminary data.</text>
</comment>
<dbReference type="EMBL" id="VXBP01007047">
    <property type="protein sequence ID" value="NXO00157.1"/>
    <property type="molecule type" value="Genomic_DNA"/>
</dbReference>